<dbReference type="RefSeq" id="WP_030444518.1">
    <property type="nucleotide sequence ID" value="NZ_AP023354.1"/>
</dbReference>
<sequence length="298" mass="31320">MERLPALRDVRCFVTVSELRSFSAAARSLGLSQPAISQAVGRLERVLGCRLLERSSRSVRLSAAGEALLAPARSVLTEAGALLAAADRWAAPAGPTITLAYPSILGTFAARIARRLTRRQPGAEVVLRSAGQREAAELAAAGSVTAAILTAPVPIQLTAIPLFTVVIDRLAVPAGDPLAGRRALGLAALTGRRVLVPARRPPGGPWPALVAALPPRSPYPVTDDLEDPSAALDLVAARIALLPLPSLVADTVRRPDVRFVPLADPPPPLRFRLAWSADSPDPAVLLLAQSVQQLLQTR</sequence>
<dbReference type="InterPro" id="IPR036388">
    <property type="entry name" value="WH-like_DNA-bd_sf"/>
</dbReference>
<dbReference type="EMBL" id="AP023354">
    <property type="protein sequence ID" value="BCJ30092.1"/>
    <property type="molecule type" value="Genomic_DNA"/>
</dbReference>
<keyword evidence="2" id="KW-0805">Transcription regulation</keyword>
<dbReference type="AlphaFoldDB" id="A0A810L642"/>
<name>A0A810L642_9ACTN</name>
<dbReference type="PANTHER" id="PTHR30346">
    <property type="entry name" value="TRANSCRIPTIONAL DUAL REGULATOR HCAR-RELATED"/>
    <property type="match status" value="1"/>
</dbReference>
<evidence type="ECO:0000256" key="3">
    <source>
        <dbReference type="ARBA" id="ARBA00023125"/>
    </source>
</evidence>
<dbReference type="SUPFAM" id="SSF46785">
    <property type="entry name" value="Winged helix' DNA-binding domain"/>
    <property type="match status" value="1"/>
</dbReference>
<keyword evidence="3" id="KW-0238">DNA-binding</keyword>
<protein>
    <recommendedName>
        <fullName evidence="5">HTH lysR-type domain-containing protein</fullName>
    </recommendedName>
</protein>
<evidence type="ECO:0000313" key="7">
    <source>
        <dbReference type="Proteomes" id="UP000680750"/>
    </source>
</evidence>
<gene>
    <name evidence="6" type="ORF">Asera_42000</name>
</gene>
<dbReference type="InterPro" id="IPR000847">
    <property type="entry name" value="LysR_HTH_N"/>
</dbReference>
<evidence type="ECO:0000256" key="2">
    <source>
        <dbReference type="ARBA" id="ARBA00023015"/>
    </source>
</evidence>
<dbReference type="Gene3D" id="3.40.190.10">
    <property type="entry name" value="Periplasmic binding protein-like II"/>
    <property type="match status" value="2"/>
</dbReference>
<dbReference type="PROSITE" id="PS50931">
    <property type="entry name" value="HTH_LYSR"/>
    <property type="match status" value="1"/>
</dbReference>
<dbReference type="InterPro" id="IPR036390">
    <property type="entry name" value="WH_DNA-bd_sf"/>
</dbReference>
<evidence type="ECO:0000256" key="4">
    <source>
        <dbReference type="ARBA" id="ARBA00023163"/>
    </source>
</evidence>
<dbReference type="Gene3D" id="1.10.10.10">
    <property type="entry name" value="Winged helix-like DNA-binding domain superfamily/Winged helix DNA-binding domain"/>
    <property type="match status" value="1"/>
</dbReference>
<reference evidence="6" key="1">
    <citation type="submission" date="2020-08" db="EMBL/GenBank/DDBJ databases">
        <title>Whole genome shotgun sequence of Actinocatenispora sera NBRC 101916.</title>
        <authorList>
            <person name="Komaki H."/>
            <person name="Tamura T."/>
        </authorList>
    </citation>
    <scope>NUCLEOTIDE SEQUENCE</scope>
    <source>
        <strain evidence="6">NBRC 101916</strain>
    </source>
</reference>
<dbReference type="GO" id="GO:0032993">
    <property type="term" value="C:protein-DNA complex"/>
    <property type="evidence" value="ECO:0007669"/>
    <property type="project" value="TreeGrafter"/>
</dbReference>
<proteinExistence type="inferred from homology"/>
<organism evidence="6 7">
    <name type="scientific">Actinocatenispora sera</name>
    <dbReference type="NCBI Taxonomy" id="390989"/>
    <lineage>
        <taxon>Bacteria</taxon>
        <taxon>Bacillati</taxon>
        <taxon>Actinomycetota</taxon>
        <taxon>Actinomycetes</taxon>
        <taxon>Micromonosporales</taxon>
        <taxon>Micromonosporaceae</taxon>
        <taxon>Actinocatenispora</taxon>
    </lineage>
</organism>
<dbReference type="InterPro" id="IPR005119">
    <property type="entry name" value="LysR_subst-bd"/>
</dbReference>
<keyword evidence="7" id="KW-1185">Reference proteome</keyword>
<dbReference type="Pfam" id="PF03466">
    <property type="entry name" value="LysR_substrate"/>
    <property type="match status" value="1"/>
</dbReference>
<dbReference type="GO" id="GO:0003677">
    <property type="term" value="F:DNA binding"/>
    <property type="evidence" value="ECO:0007669"/>
    <property type="project" value="UniProtKB-KW"/>
</dbReference>
<dbReference type="Pfam" id="PF00126">
    <property type="entry name" value="HTH_1"/>
    <property type="match status" value="1"/>
</dbReference>
<dbReference type="FunFam" id="1.10.10.10:FF:000001">
    <property type="entry name" value="LysR family transcriptional regulator"/>
    <property type="match status" value="1"/>
</dbReference>
<evidence type="ECO:0000256" key="1">
    <source>
        <dbReference type="ARBA" id="ARBA00009437"/>
    </source>
</evidence>
<feature type="domain" description="HTH lysR-type" evidence="5">
    <location>
        <begin position="5"/>
        <end position="62"/>
    </location>
</feature>
<evidence type="ECO:0000259" key="5">
    <source>
        <dbReference type="PROSITE" id="PS50931"/>
    </source>
</evidence>
<dbReference type="KEGG" id="aser:Asera_42000"/>
<dbReference type="Proteomes" id="UP000680750">
    <property type="component" value="Chromosome"/>
</dbReference>
<accession>A0A810L642</accession>
<dbReference type="PRINTS" id="PR00039">
    <property type="entry name" value="HTHLYSR"/>
</dbReference>
<evidence type="ECO:0000313" key="6">
    <source>
        <dbReference type="EMBL" id="BCJ30092.1"/>
    </source>
</evidence>
<keyword evidence="4" id="KW-0804">Transcription</keyword>
<comment type="similarity">
    <text evidence="1">Belongs to the LysR transcriptional regulatory family.</text>
</comment>
<dbReference type="GO" id="GO:0003700">
    <property type="term" value="F:DNA-binding transcription factor activity"/>
    <property type="evidence" value="ECO:0007669"/>
    <property type="project" value="InterPro"/>
</dbReference>
<dbReference type="SUPFAM" id="SSF53850">
    <property type="entry name" value="Periplasmic binding protein-like II"/>
    <property type="match status" value="1"/>
</dbReference>
<dbReference type="PANTHER" id="PTHR30346:SF0">
    <property type="entry name" value="HCA OPERON TRANSCRIPTIONAL ACTIVATOR HCAR"/>
    <property type="match status" value="1"/>
</dbReference>